<dbReference type="SMART" id="SM00387">
    <property type="entry name" value="HATPase_c"/>
    <property type="match status" value="1"/>
</dbReference>
<keyword evidence="6" id="KW-0812">Transmembrane</keyword>
<feature type="domain" description="Histidine kinase/HSP90-like ATPase" evidence="7">
    <location>
        <begin position="375"/>
        <end position="465"/>
    </location>
</feature>
<dbReference type="GO" id="GO:0016301">
    <property type="term" value="F:kinase activity"/>
    <property type="evidence" value="ECO:0007669"/>
    <property type="project" value="UniProtKB-KW"/>
</dbReference>
<feature type="transmembrane region" description="Helical" evidence="6">
    <location>
        <begin position="106"/>
        <end position="136"/>
    </location>
</feature>
<dbReference type="InterPro" id="IPR017205">
    <property type="entry name" value="Sig_transdc_His_kinase_ChrS"/>
</dbReference>
<dbReference type="InterPro" id="IPR050482">
    <property type="entry name" value="Sensor_HK_TwoCompSys"/>
</dbReference>
<feature type="transmembrane region" description="Helical" evidence="6">
    <location>
        <begin position="20"/>
        <end position="39"/>
    </location>
</feature>
<dbReference type="PIRSF" id="PIRSF037434">
    <property type="entry name" value="STHK_ChrS"/>
    <property type="match status" value="1"/>
</dbReference>
<evidence type="ECO:0000313" key="8">
    <source>
        <dbReference type="EMBL" id="MEJ4099223.1"/>
    </source>
</evidence>
<dbReference type="InterPro" id="IPR003594">
    <property type="entry name" value="HATPase_dom"/>
</dbReference>
<evidence type="ECO:0000256" key="4">
    <source>
        <dbReference type="SAM" id="Coils"/>
    </source>
</evidence>
<evidence type="ECO:0000256" key="3">
    <source>
        <dbReference type="ARBA" id="ARBA00023012"/>
    </source>
</evidence>
<name>A0ABU8NWU6_9CORY</name>
<accession>A0ABU8NWU6</accession>
<dbReference type="EMBL" id="JBAHVJ010000002">
    <property type="protein sequence ID" value="MEJ4099223.1"/>
    <property type="molecule type" value="Genomic_DNA"/>
</dbReference>
<evidence type="ECO:0000256" key="2">
    <source>
        <dbReference type="ARBA" id="ARBA00022777"/>
    </source>
</evidence>
<keyword evidence="9" id="KW-1185">Reference proteome</keyword>
<evidence type="ECO:0000256" key="5">
    <source>
        <dbReference type="SAM" id="MobiDB-lite"/>
    </source>
</evidence>
<keyword evidence="6" id="KW-0472">Membrane</keyword>
<feature type="transmembrane region" description="Helical" evidence="6">
    <location>
        <begin position="143"/>
        <end position="166"/>
    </location>
</feature>
<protein>
    <submittedName>
        <fullName evidence="8">Sensor histidine kinase</fullName>
    </submittedName>
</protein>
<dbReference type="PANTHER" id="PTHR24421">
    <property type="entry name" value="NITRATE/NITRITE SENSOR PROTEIN NARX-RELATED"/>
    <property type="match status" value="1"/>
</dbReference>
<comment type="caution">
    <text evidence="8">The sequence shown here is derived from an EMBL/GenBank/DDBJ whole genome shotgun (WGS) entry which is preliminary data.</text>
</comment>
<dbReference type="SUPFAM" id="SSF55874">
    <property type="entry name" value="ATPase domain of HSP90 chaperone/DNA topoisomerase II/histidine kinase"/>
    <property type="match status" value="1"/>
</dbReference>
<dbReference type="Pfam" id="PF02518">
    <property type="entry name" value="HATPase_c"/>
    <property type="match status" value="1"/>
</dbReference>
<evidence type="ECO:0000256" key="6">
    <source>
        <dbReference type="SAM" id="Phobius"/>
    </source>
</evidence>
<dbReference type="Gene3D" id="1.20.5.1930">
    <property type="match status" value="1"/>
</dbReference>
<evidence type="ECO:0000256" key="1">
    <source>
        <dbReference type="ARBA" id="ARBA00022679"/>
    </source>
</evidence>
<organism evidence="8 9">
    <name type="scientific">Corynebacterium mastitidis</name>
    <dbReference type="NCBI Taxonomy" id="161890"/>
    <lineage>
        <taxon>Bacteria</taxon>
        <taxon>Bacillati</taxon>
        <taxon>Actinomycetota</taxon>
        <taxon>Actinomycetes</taxon>
        <taxon>Mycobacteriales</taxon>
        <taxon>Corynebacteriaceae</taxon>
        <taxon>Corynebacterium</taxon>
    </lineage>
</organism>
<dbReference type="Gene3D" id="3.30.565.10">
    <property type="entry name" value="Histidine kinase-like ATPase, C-terminal domain"/>
    <property type="match status" value="1"/>
</dbReference>
<keyword evidence="1" id="KW-0808">Transferase</keyword>
<feature type="coiled-coil region" evidence="4">
    <location>
        <begin position="205"/>
        <end position="232"/>
    </location>
</feature>
<feature type="region of interest" description="Disordered" evidence="5">
    <location>
        <begin position="273"/>
        <end position="304"/>
    </location>
</feature>
<dbReference type="Proteomes" id="UP001359781">
    <property type="component" value="Unassembled WGS sequence"/>
</dbReference>
<feature type="transmembrane region" description="Helical" evidence="6">
    <location>
        <begin position="67"/>
        <end position="86"/>
    </location>
</feature>
<keyword evidence="4" id="KW-0175">Coiled coil</keyword>
<reference evidence="8 9" key="1">
    <citation type="submission" date="2024-02" db="EMBL/GenBank/DDBJ databases">
        <title>Whole genome sequencing and characterization of Corynebacterium isolated from the ocular surface of dry eye disease sufferers.</title>
        <authorList>
            <person name="Naqvi M."/>
        </authorList>
    </citation>
    <scope>NUCLEOTIDE SEQUENCE [LARGE SCALE GENOMIC DNA]</scope>
    <source>
        <strain evidence="8 9">PCRF</strain>
    </source>
</reference>
<evidence type="ECO:0000259" key="7">
    <source>
        <dbReference type="SMART" id="SM00387"/>
    </source>
</evidence>
<keyword evidence="2 8" id="KW-0418">Kinase</keyword>
<dbReference type="PANTHER" id="PTHR24421:SF62">
    <property type="entry name" value="SENSORY TRANSDUCTION HISTIDINE KINASE"/>
    <property type="match status" value="1"/>
</dbReference>
<keyword evidence="6" id="KW-1133">Transmembrane helix</keyword>
<dbReference type="RefSeq" id="WP_337889795.1">
    <property type="nucleotide sequence ID" value="NZ_JBAHVI010000003.1"/>
</dbReference>
<evidence type="ECO:0000313" key="9">
    <source>
        <dbReference type="Proteomes" id="UP001359781"/>
    </source>
</evidence>
<dbReference type="CDD" id="cd16917">
    <property type="entry name" value="HATPase_UhpB-NarQ-NarX-like"/>
    <property type="match status" value="1"/>
</dbReference>
<dbReference type="InterPro" id="IPR036890">
    <property type="entry name" value="HATPase_C_sf"/>
</dbReference>
<dbReference type="Pfam" id="PF07730">
    <property type="entry name" value="HisKA_3"/>
    <property type="match status" value="1"/>
</dbReference>
<dbReference type="InterPro" id="IPR011712">
    <property type="entry name" value="Sig_transdc_His_kin_sub3_dim/P"/>
</dbReference>
<keyword evidence="3" id="KW-0902">Two-component regulatory system</keyword>
<proteinExistence type="predicted"/>
<sequence>MPLPPRSSLDRILETMRVGLHVLFALLLALGVGTTLAALRSGGLDGPGLDATPLGATGAAGRRAATAAMLLLAAALAATYLAGTVWENRFARRRTQRDPAAYRAAWLGLVLGQWLGLILLSAHFVWLLFPLTFLVWHAVPRDLLGCVLVALSWGLGVGIPAAGWPLLTGAPGWGPGGIFGPLLGVGFASGCYFAYRALHREAAHHRRVAEQLAATQERLLLAENNAGRLAERERLSREIHDTLAQGLNSIVLFSRACQKNLRALDAEVTQVTQGTEGAEGAEASEDAKGAGPSGEAGAARDSNRRLTTAREQLATIHSVATENLAEARLLVAGGAPNAGDLSHALADLGARVTERHGLPVEVVAPAEATAGLPANVSTTLLRVAQEALTNVVRHSHATRARLTLARWDAEITLDVYDDGTGFDPAAARGYGLPGIRARLDELGGGLHIDSSPRGTVVAARVPWKQS</sequence>
<gene>
    <name evidence="8" type="ORF">V5S96_02455</name>
</gene>
<feature type="transmembrane region" description="Helical" evidence="6">
    <location>
        <begin position="178"/>
        <end position="198"/>
    </location>
</feature>